<proteinExistence type="predicted"/>
<organism evidence="1 2">
    <name type="scientific">Nibea albiflora</name>
    <name type="common">Yellow drum</name>
    <name type="synonym">Corvina albiflora</name>
    <dbReference type="NCBI Taxonomy" id="240163"/>
    <lineage>
        <taxon>Eukaryota</taxon>
        <taxon>Metazoa</taxon>
        <taxon>Chordata</taxon>
        <taxon>Craniata</taxon>
        <taxon>Vertebrata</taxon>
        <taxon>Euteleostomi</taxon>
        <taxon>Actinopterygii</taxon>
        <taxon>Neopterygii</taxon>
        <taxon>Teleostei</taxon>
        <taxon>Neoteleostei</taxon>
        <taxon>Acanthomorphata</taxon>
        <taxon>Eupercaria</taxon>
        <taxon>Sciaenidae</taxon>
        <taxon>Nibea</taxon>
    </lineage>
</organism>
<sequence>TTKLIFCPPLEVMDESWVSGLTSSLSTFFNQEAQVAQVVEVLKNIGVCSSEDLKYVAADDLAAVLRPIEARKVMACIKTFHWIFIQSVITLQLRSLVSLRVKLLPAASPATTSSWIFAHSRTKLNADNPEQFLLDPGRNHFLHDFSTTIDKTTGTLAQTAQKLGLILDNQLLCEAHTAAKS</sequence>
<reference evidence="1" key="1">
    <citation type="submission" date="2020-04" db="EMBL/GenBank/DDBJ databases">
        <title>A chromosome-scale assembly and high-density genetic map of the yellow drum (Nibea albiflora) genome.</title>
        <authorList>
            <person name="Xu D."/>
            <person name="Zhang W."/>
            <person name="Chen R."/>
            <person name="Tan P."/>
            <person name="Wang L."/>
            <person name="Song H."/>
            <person name="Tian L."/>
            <person name="Zhu Q."/>
            <person name="Wang B."/>
        </authorList>
    </citation>
    <scope>NUCLEOTIDE SEQUENCE</scope>
    <source>
        <strain evidence="1">ZJHYS-2018</strain>
    </source>
</reference>
<gene>
    <name evidence="1" type="ORF">GBF38_021959</name>
</gene>
<protein>
    <submittedName>
        <fullName evidence="1">Uncharacterized protein</fullName>
    </submittedName>
</protein>
<name>A0ACB7FHP9_NIBAL</name>
<keyword evidence="2" id="KW-1185">Reference proteome</keyword>
<dbReference type="Proteomes" id="UP000805704">
    <property type="component" value="Chromosome 11"/>
</dbReference>
<evidence type="ECO:0000313" key="2">
    <source>
        <dbReference type="Proteomes" id="UP000805704"/>
    </source>
</evidence>
<feature type="non-terminal residue" evidence="1">
    <location>
        <position position="1"/>
    </location>
</feature>
<evidence type="ECO:0000313" key="1">
    <source>
        <dbReference type="EMBL" id="KAG8013533.1"/>
    </source>
</evidence>
<comment type="caution">
    <text evidence="1">The sequence shown here is derived from an EMBL/GenBank/DDBJ whole genome shotgun (WGS) entry which is preliminary data.</text>
</comment>
<dbReference type="EMBL" id="CM024799">
    <property type="protein sequence ID" value="KAG8013533.1"/>
    <property type="molecule type" value="Genomic_DNA"/>
</dbReference>
<accession>A0ACB7FHP9</accession>